<evidence type="ECO:0000313" key="7">
    <source>
        <dbReference type="Proteomes" id="UP000077875"/>
    </source>
</evidence>
<organism evidence="6 7">
    <name type="scientific">Halotalea alkalilenta</name>
    <dbReference type="NCBI Taxonomy" id="376489"/>
    <lineage>
        <taxon>Bacteria</taxon>
        <taxon>Pseudomonadati</taxon>
        <taxon>Pseudomonadota</taxon>
        <taxon>Gammaproteobacteria</taxon>
        <taxon>Oceanospirillales</taxon>
        <taxon>Halomonadaceae</taxon>
        <taxon>Halotalea</taxon>
    </lineage>
</organism>
<dbReference type="EMBL" id="CP015243">
    <property type="protein sequence ID" value="ANF56798.1"/>
    <property type="molecule type" value="Genomic_DNA"/>
</dbReference>
<dbReference type="GO" id="GO:0016846">
    <property type="term" value="F:carbon-sulfur lyase activity"/>
    <property type="evidence" value="ECO:0007669"/>
    <property type="project" value="InterPro"/>
</dbReference>
<evidence type="ECO:0000256" key="1">
    <source>
        <dbReference type="ARBA" id="ARBA00005495"/>
    </source>
</evidence>
<dbReference type="Proteomes" id="UP000077875">
    <property type="component" value="Chromosome"/>
</dbReference>
<protein>
    <submittedName>
        <fullName evidence="6">Aldehyde-activating protein</fullName>
    </submittedName>
</protein>
<keyword evidence="2" id="KW-0479">Metal-binding</keyword>
<evidence type="ECO:0000256" key="4">
    <source>
        <dbReference type="ARBA" id="ARBA00023239"/>
    </source>
</evidence>
<gene>
    <name evidence="6" type="ORF">A5892_04380</name>
</gene>
<dbReference type="Gene3D" id="3.90.1590.10">
    <property type="entry name" value="glutathione-dependent formaldehyde- activating enzyme (gfa)"/>
    <property type="match status" value="1"/>
</dbReference>
<dbReference type="GO" id="GO:0046872">
    <property type="term" value="F:metal ion binding"/>
    <property type="evidence" value="ECO:0007669"/>
    <property type="project" value="UniProtKB-KW"/>
</dbReference>
<proteinExistence type="inferred from homology"/>
<sequence length="139" mass="15384">MSMKMEYRGGCLCGAVQLYVMVDGHKVGACHCAMCRKWGGGPLLALENVLGLRLEGEEAVSVYASSNWAERGFCSHCGTHLFYRLKDGGHYAVPVGLLEVDDDWVLDEEIFIESQPPYYAFSNQTKRLTGEQAFAAKQP</sequence>
<dbReference type="InterPro" id="IPR011057">
    <property type="entry name" value="Mss4-like_sf"/>
</dbReference>
<evidence type="ECO:0000256" key="2">
    <source>
        <dbReference type="ARBA" id="ARBA00022723"/>
    </source>
</evidence>
<dbReference type="RefSeq" id="WP_064121766.1">
    <property type="nucleotide sequence ID" value="NZ_CP015243.1"/>
</dbReference>
<dbReference type="InterPro" id="IPR006913">
    <property type="entry name" value="CENP-V/GFA"/>
</dbReference>
<feature type="domain" description="CENP-V/GFA" evidence="5">
    <location>
        <begin position="7"/>
        <end position="119"/>
    </location>
</feature>
<keyword evidence="3" id="KW-0862">Zinc</keyword>
<dbReference type="PANTHER" id="PTHR33337">
    <property type="entry name" value="GFA DOMAIN-CONTAINING PROTEIN"/>
    <property type="match status" value="1"/>
</dbReference>
<evidence type="ECO:0000259" key="5">
    <source>
        <dbReference type="PROSITE" id="PS51891"/>
    </source>
</evidence>
<dbReference type="AlphaFoldDB" id="A0A172YC54"/>
<comment type="similarity">
    <text evidence="1">Belongs to the Gfa family.</text>
</comment>
<evidence type="ECO:0000313" key="6">
    <source>
        <dbReference type="EMBL" id="ANF56798.1"/>
    </source>
</evidence>
<keyword evidence="7" id="KW-1185">Reference proteome</keyword>
<dbReference type="SUPFAM" id="SSF51316">
    <property type="entry name" value="Mss4-like"/>
    <property type="match status" value="1"/>
</dbReference>
<name>A0A172YC54_9GAMM</name>
<evidence type="ECO:0000256" key="3">
    <source>
        <dbReference type="ARBA" id="ARBA00022833"/>
    </source>
</evidence>
<dbReference type="PROSITE" id="PS51891">
    <property type="entry name" value="CENP_V_GFA"/>
    <property type="match status" value="1"/>
</dbReference>
<keyword evidence="4" id="KW-0456">Lyase</keyword>
<dbReference type="KEGG" id="haa:A5892_04380"/>
<dbReference type="STRING" id="376489.A5892_04380"/>
<reference evidence="6 7" key="1">
    <citation type="submission" date="2016-04" db="EMBL/GenBank/DDBJ databases">
        <title>Complete Genome Sequence of Halotalea alkalilenta IHB B 13600.</title>
        <authorList>
            <person name="Swarnkar M.K."/>
            <person name="Sharma A."/>
            <person name="Kaushal K."/>
            <person name="Soni R."/>
            <person name="Rana S."/>
            <person name="Singh A.K."/>
            <person name="Gulati A."/>
        </authorList>
    </citation>
    <scope>NUCLEOTIDE SEQUENCE [LARGE SCALE GENOMIC DNA]</scope>
    <source>
        <strain evidence="6 7">IHB B 13600</strain>
    </source>
</reference>
<dbReference type="Pfam" id="PF04828">
    <property type="entry name" value="GFA"/>
    <property type="match status" value="1"/>
</dbReference>
<accession>A0A172YC54</accession>
<dbReference type="PANTHER" id="PTHR33337:SF40">
    <property type="entry name" value="CENP-V_GFA DOMAIN-CONTAINING PROTEIN-RELATED"/>
    <property type="match status" value="1"/>
</dbReference>